<dbReference type="Proteomes" id="UP000432089">
    <property type="component" value="Unassembled WGS sequence"/>
</dbReference>
<dbReference type="Gene3D" id="3.30.450.20">
    <property type="entry name" value="PAS domain"/>
    <property type="match status" value="3"/>
</dbReference>
<dbReference type="Gene3D" id="3.30.70.270">
    <property type="match status" value="1"/>
</dbReference>
<dbReference type="CDD" id="cd01948">
    <property type="entry name" value="EAL"/>
    <property type="match status" value="1"/>
</dbReference>
<name>A0A7V7PMU3_9HYPH</name>
<comment type="caution">
    <text evidence="5">The sequence shown here is derived from an EMBL/GenBank/DDBJ whole genome shotgun (WGS) entry which is preliminary data.</text>
</comment>
<dbReference type="SMART" id="SM00091">
    <property type="entry name" value="PAS"/>
    <property type="match status" value="2"/>
</dbReference>
<evidence type="ECO:0000313" key="6">
    <source>
        <dbReference type="Proteomes" id="UP000432089"/>
    </source>
</evidence>
<dbReference type="InterPro" id="IPR013656">
    <property type="entry name" value="PAS_4"/>
</dbReference>
<dbReference type="InterPro" id="IPR000160">
    <property type="entry name" value="GGDEF_dom"/>
</dbReference>
<sequence>MSVDEYRADPGLDVLRLVFATSGDCVSVISPDGTVLSANPSCEAAFGDTGASPVGRRWSELWAAESRAEAGRAVLVAGRTGVAEVSCVRIGRDAALEAWRSTIVPVPHAGQGASRLLVTSRNITAEHEAARALDRSARLNKALIEATSEIVWHFDVATGITERRGWFEFTGRQDDADDADDWLGFLHADDREHAQVATDRAMIEGKSLLIEYRLQHRSGDWRWVEDHATPLLREDGTVSDWVGIVTDIHDRRMADKRVRDSEQRLRLAVEATGLATWELDMVTGRQIWSPELFAMMRIEPDASTSHEAFVERIHPDDRARIRAEFSLAVNAGRDVPPSTFRLALPSGEERWIEGRNRVFRDAAGNVVLHIGTLQDITDLKQAERRTWLAAHTDNLTQTANRTLFHIELEAAIRKAVADGSSVGVVLVDLDRFKEINDTLGLDAGDAMLRATADRLKAACPAGGTVARFGADEFGMIVPLPNGSSSLDEAVTACLPLLRHPVAHAGATFECTPSLGWAVFPEHDLDPAALLRNADLALRAAKAAGRNRSLAFDASMRVEAVRRTKVLQRTRDALDRDCVMPFYQPKVSLASGKVIGFEALLRWTDDSGLRSPGEIAEAFEDPDLAMRLGSRMLDRVVADMRDWSGSGVPFGHVALNVGPREFARDGEGRDLADRVLATLRSAALPASALEIEVTERTLLDDDASIIGPSLRRLHEAGIRLALDDFGTGYASLTHLRRFPVSYLKIDRSFVSQMLVDKGSEAIVGALIGLARNLGMGAVAEGAETAAEVAMLRKARCEIVQGFVFGKPMAASRVRHFLEAFVAEARGAAKSPARRTARRSLVAVR</sequence>
<organism evidence="5 6">
    <name type="scientific">Plantimonas leprariae</name>
    <dbReference type="NCBI Taxonomy" id="2615207"/>
    <lineage>
        <taxon>Bacteria</taxon>
        <taxon>Pseudomonadati</taxon>
        <taxon>Pseudomonadota</taxon>
        <taxon>Alphaproteobacteria</taxon>
        <taxon>Hyphomicrobiales</taxon>
        <taxon>Aurantimonadaceae</taxon>
        <taxon>Plantimonas</taxon>
    </lineage>
</organism>
<dbReference type="Pfam" id="PF00990">
    <property type="entry name" value="GGDEF"/>
    <property type="match status" value="1"/>
</dbReference>
<dbReference type="PROSITE" id="PS50887">
    <property type="entry name" value="GGDEF"/>
    <property type="match status" value="1"/>
</dbReference>
<keyword evidence="6" id="KW-1185">Reference proteome</keyword>
<feature type="domain" description="EAL" evidence="3">
    <location>
        <begin position="562"/>
        <end position="820"/>
    </location>
</feature>
<evidence type="ECO:0000259" key="3">
    <source>
        <dbReference type="PROSITE" id="PS50883"/>
    </source>
</evidence>
<evidence type="ECO:0000313" key="5">
    <source>
        <dbReference type="EMBL" id="KAB0678797.1"/>
    </source>
</evidence>
<dbReference type="SUPFAM" id="SSF55073">
    <property type="entry name" value="Nucleotide cyclase"/>
    <property type="match status" value="1"/>
</dbReference>
<dbReference type="EMBL" id="VZDO01000012">
    <property type="protein sequence ID" value="KAB0678797.1"/>
    <property type="molecule type" value="Genomic_DNA"/>
</dbReference>
<gene>
    <name evidence="5" type="ORF">F6X38_15030</name>
</gene>
<dbReference type="InterPro" id="IPR001633">
    <property type="entry name" value="EAL_dom"/>
</dbReference>
<dbReference type="CDD" id="cd01949">
    <property type="entry name" value="GGDEF"/>
    <property type="match status" value="1"/>
</dbReference>
<feature type="domain" description="GGDEF" evidence="4">
    <location>
        <begin position="420"/>
        <end position="553"/>
    </location>
</feature>
<dbReference type="RefSeq" id="WP_150970978.1">
    <property type="nucleotide sequence ID" value="NZ_VZDO01000012.1"/>
</dbReference>
<dbReference type="PANTHER" id="PTHR44757:SF2">
    <property type="entry name" value="BIOFILM ARCHITECTURE MAINTENANCE PROTEIN MBAA"/>
    <property type="match status" value="1"/>
</dbReference>
<dbReference type="InterPro" id="IPR029787">
    <property type="entry name" value="Nucleotide_cyclase"/>
</dbReference>
<dbReference type="Pfam" id="PF08447">
    <property type="entry name" value="PAS_3"/>
    <property type="match status" value="2"/>
</dbReference>
<dbReference type="InterPro" id="IPR052155">
    <property type="entry name" value="Biofilm_reg_signaling"/>
</dbReference>
<dbReference type="InterPro" id="IPR000700">
    <property type="entry name" value="PAS-assoc_C"/>
</dbReference>
<dbReference type="PROSITE" id="PS50883">
    <property type="entry name" value="EAL"/>
    <property type="match status" value="1"/>
</dbReference>
<feature type="domain" description="PAS" evidence="1">
    <location>
        <begin position="261"/>
        <end position="332"/>
    </location>
</feature>
<protein>
    <submittedName>
        <fullName evidence="5">EAL domain-containing protein</fullName>
    </submittedName>
</protein>
<dbReference type="InterPro" id="IPR043128">
    <property type="entry name" value="Rev_trsase/Diguanyl_cyclase"/>
</dbReference>
<dbReference type="InterPro" id="IPR013655">
    <property type="entry name" value="PAS_fold_3"/>
</dbReference>
<feature type="domain" description="PAC" evidence="2">
    <location>
        <begin position="336"/>
        <end position="388"/>
    </location>
</feature>
<dbReference type="InterPro" id="IPR035965">
    <property type="entry name" value="PAS-like_dom_sf"/>
</dbReference>
<evidence type="ECO:0000259" key="1">
    <source>
        <dbReference type="PROSITE" id="PS50112"/>
    </source>
</evidence>
<dbReference type="PROSITE" id="PS50113">
    <property type="entry name" value="PAC"/>
    <property type="match status" value="2"/>
</dbReference>
<dbReference type="NCBIfam" id="TIGR00229">
    <property type="entry name" value="sensory_box"/>
    <property type="match status" value="2"/>
</dbReference>
<dbReference type="NCBIfam" id="TIGR00254">
    <property type="entry name" value="GGDEF"/>
    <property type="match status" value="1"/>
</dbReference>
<reference evidence="5 6" key="1">
    <citation type="submission" date="2019-09" db="EMBL/GenBank/DDBJ databases">
        <title>YIM 132180 draft genome.</title>
        <authorList>
            <person name="Zhang K."/>
        </authorList>
    </citation>
    <scope>NUCLEOTIDE SEQUENCE [LARGE SCALE GENOMIC DNA]</scope>
    <source>
        <strain evidence="5 6">YIM 132180</strain>
    </source>
</reference>
<dbReference type="CDD" id="cd00130">
    <property type="entry name" value="PAS"/>
    <property type="match status" value="3"/>
</dbReference>
<dbReference type="SMART" id="SM00086">
    <property type="entry name" value="PAC"/>
    <property type="match status" value="2"/>
</dbReference>
<dbReference type="Gene3D" id="2.10.70.100">
    <property type="match status" value="1"/>
</dbReference>
<evidence type="ECO:0000259" key="2">
    <source>
        <dbReference type="PROSITE" id="PS50113"/>
    </source>
</evidence>
<dbReference type="SMART" id="SM00267">
    <property type="entry name" value="GGDEF"/>
    <property type="match status" value="1"/>
</dbReference>
<dbReference type="SUPFAM" id="SSF141868">
    <property type="entry name" value="EAL domain-like"/>
    <property type="match status" value="1"/>
</dbReference>
<dbReference type="Pfam" id="PF00563">
    <property type="entry name" value="EAL"/>
    <property type="match status" value="1"/>
</dbReference>
<dbReference type="PANTHER" id="PTHR44757">
    <property type="entry name" value="DIGUANYLATE CYCLASE DGCP"/>
    <property type="match status" value="1"/>
</dbReference>
<evidence type="ECO:0000259" key="4">
    <source>
        <dbReference type="PROSITE" id="PS50887"/>
    </source>
</evidence>
<dbReference type="SMART" id="SM00052">
    <property type="entry name" value="EAL"/>
    <property type="match status" value="1"/>
</dbReference>
<dbReference type="SUPFAM" id="SSF55785">
    <property type="entry name" value="PYP-like sensor domain (PAS domain)"/>
    <property type="match status" value="3"/>
</dbReference>
<dbReference type="InterPro" id="IPR035919">
    <property type="entry name" value="EAL_sf"/>
</dbReference>
<dbReference type="InterPro" id="IPR000014">
    <property type="entry name" value="PAS"/>
</dbReference>
<dbReference type="Gene3D" id="3.20.20.450">
    <property type="entry name" value="EAL domain"/>
    <property type="match status" value="1"/>
</dbReference>
<dbReference type="Pfam" id="PF08448">
    <property type="entry name" value="PAS_4"/>
    <property type="match status" value="1"/>
</dbReference>
<feature type="domain" description="PAC" evidence="2">
    <location>
        <begin position="208"/>
        <end position="260"/>
    </location>
</feature>
<proteinExistence type="predicted"/>
<dbReference type="PROSITE" id="PS50112">
    <property type="entry name" value="PAS"/>
    <property type="match status" value="1"/>
</dbReference>
<dbReference type="InterPro" id="IPR001610">
    <property type="entry name" value="PAC"/>
</dbReference>
<accession>A0A7V7PMU3</accession>
<dbReference type="AlphaFoldDB" id="A0A7V7PMU3"/>